<organism evidence="2 3">
    <name type="scientific">Candidatus Colwellbacteria bacterium CG_4_9_14_0_2_um_filter_50_12</name>
    <dbReference type="NCBI Taxonomy" id="1974538"/>
    <lineage>
        <taxon>Bacteria</taxon>
        <taxon>Candidatus Colwelliibacteriota</taxon>
    </lineage>
</organism>
<protein>
    <recommendedName>
        <fullName evidence="4">General secretion pathway GspH domain-containing protein</fullName>
    </recommendedName>
</protein>
<keyword evidence="1" id="KW-0472">Membrane</keyword>
<keyword evidence="1" id="KW-0812">Transmembrane</keyword>
<dbReference type="PROSITE" id="PS00409">
    <property type="entry name" value="PROKAR_NTER_METHYL"/>
    <property type="match status" value="1"/>
</dbReference>
<dbReference type="Gene3D" id="3.30.700.10">
    <property type="entry name" value="Glycoprotein, Type 4 Pilin"/>
    <property type="match status" value="1"/>
</dbReference>
<gene>
    <name evidence="2" type="ORF">CO020_00525</name>
</gene>
<proteinExistence type="predicted"/>
<comment type="caution">
    <text evidence="2">The sequence shown here is derived from an EMBL/GenBank/DDBJ whole genome shotgun (WGS) entry which is preliminary data.</text>
</comment>
<reference evidence="3" key="1">
    <citation type="submission" date="2017-09" db="EMBL/GenBank/DDBJ databases">
        <title>Depth-based differentiation of microbial function through sediment-hosted aquifers and enrichment of novel symbionts in the deep terrestrial subsurface.</title>
        <authorList>
            <person name="Probst A.J."/>
            <person name="Ladd B."/>
            <person name="Jarett J.K."/>
            <person name="Geller-Mcgrath D.E."/>
            <person name="Sieber C.M.K."/>
            <person name="Emerson J.B."/>
            <person name="Anantharaman K."/>
            <person name="Thomas B.C."/>
            <person name="Malmstrom R."/>
            <person name="Stieglmeier M."/>
            <person name="Klingl A."/>
            <person name="Woyke T."/>
            <person name="Ryan C.M."/>
            <person name="Banfield J.F."/>
        </authorList>
    </citation>
    <scope>NUCLEOTIDE SEQUENCE [LARGE SCALE GENOMIC DNA]</scope>
</reference>
<feature type="transmembrane region" description="Helical" evidence="1">
    <location>
        <begin position="6"/>
        <end position="33"/>
    </location>
</feature>
<dbReference type="SUPFAM" id="SSF54523">
    <property type="entry name" value="Pili subunits"/>
    <property type="match status" value="1"/>
</dbReference>
<evidence type="ECO:0008006" key="4">
    <source>
        <dbReference type="Google" id="ProtNLM"/>
    </source>
</evidence>
<dbReference type="AlphaFoldDB" id="A0A2M8G1D9"/>
<evidence type="ECO:0000313" key="2">
    <source>
        <dbReference type="EMBL" id="PJC65463.1"/>
    </source>
</evidence>
<evidence type="ECO:0000256" key="1">
    <source>
        <dbReference type="SAM" id="Phobius"/>
    </source>
</evidence>
<evidence type="ECO:0000313" key="3">
    <source>
        <dbReference type="Proteomes" id="UP000229674"/>
    </source>
</evidence>
<dbReference type="EMBL" id="PFQX01000023">
    <property type="protein sequence ID" value="PJC65463.1"/>
    <property type="molecule type" value="Genomic_DNA"/>
</dbReference>
<dbReference type="InterPro" id="IPR045584">
    <property type="entry name" value="Pilin-like"/>
</dbReference>
<dbReference type="InterPro" id="IPR012902">
    <property type="entry name" value="N_methyl_site"/>
</dbReference>
<name>A0A2M8G1D9_9BACT</name>
<sequence>MKQKGFTLLEIIIVVALFAILAALGLFIGLDLYRGYALASERSTVVNILEKARSQSVNNINQTPHGVHFTGSAYVIFQGASYASRDQSYDEVITSAPGVTAGGVTETVFTQLEGSANPTGEVTVSNGLKSMTISINNEGRINW</sequence>
<dbReference type="Proteomes" id="UP000229674">
    <property type="component" value="Unassembled WGS sequence"/>
</dbReference>
<dbReference type="NCBIfam" id="TIGR02532">
    <property type="entry name" value="IV_pilin_GFxxxE"/>
    <property type="match status" value="1"/>
</dbReference>
<keyword evidence="1" id="KW-1133">Transmembrane helix</keyword>
<dbReference type="Pfam" id="PF07963">
    <property type="entry name" value="N_methyl"/>
    <property type="match status" value="1"/>
</dbReference>
<accession>A0A2M8G1D9</accession>